<evidence type="ECO:0000256" key="7">
    <source>
        <dbReference type="ARBA" id="ARBA00026004"/>
    </source>
</evidence>
<dbReference type="OrthoDB" id="313412at2759"/>
<evidence type="ECO:0000256" key="4">
    <source>
        <dbReference type="ARBA" id="ARBA00022490"/>
    </source>
</evidence>
<dbReference type="PANTHER" id="PTHR21635">
    <property type="entry name" value="LEUCINE ZIPPER TRANSCRIPTION FACTOR LIKE"/>
    <property type="match status" value="1"/>
</dbReference>
<comment type="subcellular location">
    <subcellularLocation>
        <location evidence="1">Cytoplasm</location>
    </subcellularLocation>
</comment>
<evidence type="ECO:0000256" key="5">
    <source>
        <dbReference type="ARBA" id="ARBA00023054"/>
    </source>
</evidence>
<evidence type="ECO:0000256" key="2">
    <source>
        <dbReference type="ARBA" id="ARBA00008868"/>
    </source>
</evidence>
<evidence type="ECO:0000256" key="8">
    <source>
        <dbReference type="SAM" id="Coils"/>
    </source>
</evidence>
<keyword evidence="10" id="KW-1185">Reference proteome</keyword>
<comment type="subunit">
    <text evidence="7">Self-associates. Interacts with BBS9; the interaction mediates the association of LZTL1 with the BBsome complex and regulates BBSome ciliary trafficking.</text>
</comment>
<protein>
    <recommendedName>
        <fullName evidence="3">Leucine zipper transcription factor-like protein 1</fullName>
    </recommendedName>
</protein>
<dbReference type="STRING" id="407821.A0A087SZA2"/>
<dbReference type="PANTHER" id="PTHR21635:SF0">
    <property type="entry name" value="LEUCINE ZIPPER TRANSCRIPTION FACTOR-LIKE PROTEIN 1"/>
    <property type="match status" value="1"/>
</dbReference>
<proteinExistence type="inferred from homology"/>
<dbReference type="OMA" id="QMEGTTA"/>
<evidence type="ECO:0000256" key="1">
    <source>
        <dbReference type="ARBA" id="ARBA00004496"/>
    </source>
</evidence>
<evidence type="ECO:0000313" key="9">
    <source>
        <dbReference type="EMBL" id="KFM58191.1"/>
    </source>
</evidence>
<feature type="coiled-coil region" evidence="8">
    <location>
        <begin position="145"/>
        <end position="306"/>
    </location>
</feature>
<feature type="non-terminal residue" evidence="9">
    <location>
        <position position="309"/>
    </location>
</feature>
<dbReference type="GO" id="GO:1903565">
    <property type="term" value="P:negative regulation of protein localization to cilium"/>
    <property type="evidence" value="ECO:0007669"/>
    <property type="project" value="TreeGrafter"/>
</dbReference>
<gene>
    <name evidence="9" type="ORF">X975_17119</name>
</gene>
<dbReference type="InterPro" id="IPR026157">
    <property type="entry name" value="LZTFL1"/>
</dbReference>
<organism evidence="9 10">
    <name type="scientific">Stegodyphus mimosarum</name>
    <name type="common">African social velvet spider</name>
    <dbReference type="NCBI Taxonomy" id="407821"/>
    <lineage>
        <taxon>Eukaryota</taxon>
        <taxon>Metazoa</taxon>
        <taxon>Ecdysozoa</taxon>
        <taxon>Arthropoda</taxon>
        <taxon>Chelicerata</taxon>
        <taxon>Arachnida</taxon>
        <taxon>Araneae</taxon>
        <taxon>Araneomorphae</taxon>
        <taxon>Entelegynae</taxon>
        <taxon>Eresoidea</taxon>
        <taxon>Eresidae</taxon>
        <taxon>Stegodyphus</taxon>
    </lineage>
</organism>
<accession>A0A087SZA2</accession>
<sequence>MTEDLTLNDHHSEMIGNYLRFAKFRRGKHLRTVEQTFEDIKLSRLMEETYTAEEVKEMLDELCSLLKGDLEIELMNTAHTAALLLCQMCVQSQQWHLKLNADISELENRDMLEKVNKFEEKFVNSNSLDKSLTGSPLRLNKLQPLAENIGANQLLQLEIDRLKEENKKLCDKLREVETRTLEILEQKSILAENLAQVQEELAEWKGKNTECVEKELKHLEDEMLQVKKELESTMCESAYTQQTLQCDLMETKQRFLEVQSQLKLAEKELELKFSQTGAFQNMKQILATKNEQIKDLRQRLRKYEDNEDD</sequence>
<dbReference type="AlphaFoldDB" id="A0A087SZA2"/>
<keyword evidence="5 8" id="KW-0175">Coiled coil</keyword>
<evidence type="ECO:0000313" key="10">
    <source>
        <dbReference type="Proteomes" id="UP000054359"/>
    </source>
</evidence>
<dbReference type="GO" id="GO:0005737">
    <property type="term" value="C:cytoplasm"/>
    <property type="evidence" value="ECO:0007669"/>
    <property type="project" value="UniProtKB-SubCell"/>
</dbReference>
<evidence type="ECO:0000256" key="3">
    <source>
        <dbReference type="ARBA" id="ARBA00018920"/>
    </source>
</evidence>
<reference evidence="9 10" key="1">
    <citation type="submission" date="2013-11" db="EMBL/GenBank/DDBJ databases">
        <title>Genome sequencing of Stegodyphus mimosarum.</title>
        <authorList>
            <person name="Bechsgaard J."/>
        </authorList>
    </citation>
    <scope>NUCLEOTIDE SEQUENCE [LARGE SCALE GENOMIC DNA]</scope>
</reference>
<evidence type="ECO:0000256" key="6">
    <source>
        <dbReference type="ARBA" id="ARBA00024898"/>
    </source>
</evidence>
<comment type="similarity">
    <text evidence="2">Belongs to the LZTFL1 family.</text>
</comment>
<dbReference type="Pfam" id="PF15294">
    <property type="entry name" value="Leu_zip"/>
    <property type="match status" value="1"/>
</dbReference>
<comment type="function">
    <text evidence="6">Regulates ciliary localization of the BBSome complex. Together with the BBSome complex, controls SMO ciliary trafficking and contributes to the sonic hedgehog (SHH) pathway regulation. May play a role in neurite outgrowth. May have tumor suppressor function.</text>
</comment>
<keyword evidence="4" id="KW-0963">Cytoplasm</keyword>
<dbReference type="EMBL" id="KK112648">
    <property type="protein sequence ID" value="KFM58191.1"/>
    <property type="molecule type" value="Genomic_DNA"/>
</dbReference>
<dbReference type="Proteomes" id="UP000054359">
    <property type="component" value="Unassembled WGS sequence"/>
</dbReference>
<name>A0A087SZA2_STEMI</name>